<dbReference type="GeneID" id="28972127"/>
<name>A0AAJ8KV38_9TREE</name>
<organism evidence="3 4">
    <name type="scientific">Kwoniella dejecticola CBS 10117</name>
    <dbReference type="NCBI Taxonomy" id="1296121"/>
    <lineage>
        <taxon>Eukaryota</taxon>
        <taxon>Fungi</taxon>
        <taxon>Dikarya</taxon>
        <taxon>Basidiomycota</taxon>
        <taxon>Agaricomycotina</taxon>
        <taxon>Tremellomycetes</taxon>
        <taxon>Tremellales</taxon>
        <taxon>Cryptococcaceae</taxon>
        <taxon>Kwoniella</taxon>
    </lineage>
</organism>
<dbReference type="InterPro" id="IPR013736">
    <property type="entry name" value="Xaa-Pro_dipept_C"/>
</dbReference>
<dbReference type="InterPro" id="IPR050585">
    <property type="entry name" value="Xaa-Pro_dipeptidyl-ppase/CocE"/>
</dbReference>
<gene>
    <name evidence="3" type="ORF">I303_106933</name>
</gene>
<dbReference type="InterPro" id="IPR000383">
    <property type="entry name" value="Xaa-Pro-like_dom"/>
</dbReference>
<dbReference type="KEGG" id="kdj:28972127"/>
<dbReference type="Proteomes" id="UP000078595">
    <property type="component" value="Chromosome 8"/>
</dbReference>
<keyword evidence="1" id="KW-0378">Hydrolase</keyword>
<dbReference type="EMBL" id="CP144537">
    <property type="protein sequence ID" value="WWC64323.1"/>
    <property type="molecule type" value="Genomic_DNA"/>
</dbReference>
<dbReference type="PANTHER" id="PTHR43056">
    <property type="entry name" value="PEPTIDASE S9 PROLYL OLIGOPEPTIDASE"/>
    <property type="match status" value="1"/>
</dbReference>
<dbReference type="Gene3D" id="1.10.3020.20">
    <property type="match status" value="1"/>
</dbReference>
<dbReference type="NCBIfam" id="TIGR00976">
    <property type="entry name" value="CocE_NonD"/>
    <property type="match status" value="1"/>
</dbReference>
<dbReference type="GO" id="GO:0008239">
    <property type="term" value="F:dipeptidyl-peptidase activity"/>
    <property type="evidence" value="ECO:0007669"/>
    <property type="project" value="InterPro"/>
</dbReference>
<dbReference type="PANTHER" id="PTHR43056:SF10">
    <property type="entry name" value="COCE_NOND FAMILY, PUTATIVE (AFU_ORTHOLOGUE AFUA_7G00600)-RELATED"/>
    <property type="match status" value="1"/>
</dbReference>
<reference evidence="3" key="2">
    <citation type="submission" date="2024-02" db="EMBL/GenBank/DDBJ databases">
        <title>Comparative genomics of Cryptococcus and Kwoniella reveals pathogenesis evolution and contrasting modes of karyotype evolution via chromosome fusion or intercentromeric recombination.</title>
        <authorList>
            <person name="Coelho M.A."/>
            <person name="David-Palma M."/>
            <person name="Shea T."/>
            <person name="Bowers K."/>
            <person name="McGinley-Smith S."/>
            <person name="Mohammad A.W."/>
            <person name="Gnirke A."/>
            <person name="Yurkov A.M."/>
            <person name="Nowrousian M."/>
            <person name="Sun S."/>
            <person name="Cuomo C.A."/>
            <person name="Heitman J."/>
        </authorList>
    </citation>
    <scope>NUCLEOTIDE SEQUENCE</scope>
    <source>
        <strain evidence="3">CBS 10117</strain>
    </source>
</reference>
<dbReference type="SMART" id="SM00939">
    <property type="entry name" value="PepX_C"/>
    <property type="match status" value="1"/>
</dbReference>
<dbReference type="Gene3D" id="3.40.50.1820">
    <property type="entry name" value="alpha/beta hydrolase"/>
    <property type="match status" value="1"/>
</dbReference>
<dbReference type="InterPro" id="IPR029058">
    <property type="entry name" value="AB_hydrolase_fold"/>
</dbReference>
<evidence type="ECO:0000313" key="4">
    <source>
        <dbReference type="Proteomes" id="UP000078595"/>
    </source>
</evidence>
<protein>
    <recommendedName>
        <fullName evidence="2">Xaa-Pro dipeptidyl-peptidase C-terminal domain-containing protein</fullName>
    </recommendedName>
</protein>
<dbReference type="Gene3D" id="2.60.120.260">
    <property type="entry name" value="Galactose-binding domain-like"/>
    <property type="match status" value="1"/>
</dbReference>
<dbReference type="Pfam" id="PF02129">
    <property type="entry name" value="Peptidase_S15"/>
    <property type="match status" value="1"/>
</dbReference>
<accession>A0AAJ8KV38</accession>
<dbReference type="RefSeq" id="XP_065825546.1">
    <property type="nucleotide sequence ID" value="XM_065969474.1"/>
</dbReference>
<dbReference type="SUPFAM" id="SSF53474">
    <property type="entry name" value="alpha/beta-Hydrolases"/>
    <property type="match status" value="1"/>
</dbReference>
<evidence type="ECO:0000256" key="1">
    <source>
        <dbReference type="ARBA" id="ARBA00022801"/>
    </source>
</evidence>
<dbReference type="SUPFAM" id="SSF49785">
    <property type="entry name" value="Galactose-binding domain-like"/>
    <property type="match status" value="1"/>
</dbReference>
<reference evidence="3" key="1">
    <citation type="submission" date="2013-07" db="EMBL/GenBank/DDBJ databases">
        <authorList>
            <consortium name="The Broad Institute Genome Sequencing Platform"/>
            <person name="Cuomo C."/>
            <person name="Litvintseva A."/>
            <person name="Chen Y."/>
            <person name="Heitman J."/>
            <person name="Sun S."/>
            <person name="Springer D."/>
            <person name="Dromer F."/>
            <person name="Young S.K."/>
            <person name="Zeng Q."/>
            <person name="Gargeya S."/>
            <person name="Fitzgerald M."/>
            <person name="Abouelleil A."/>
            <person name="Alvarado L."/>
            <person name="Berlin A.M."/>
            <person name="Chapman S.B."/>
            <person name="Dewar J."/>
            <person name="Goldberg J."/>
            <person name="Griggs A."/>
            <person name="Gujja S."/>
            <person name="Hansen M."/>
            <person name="Howarth C."/>
            <person name="Imamovic A."/>
            <person name="Larimer J."/>
            <person name="McCowan C."/>
            <person name="Murphy C."/>
            <person name="Pearson M."/>
            <person name="Priest M."/>
            <person name="Roberts A."/>
            <person name="Saif S."/>
            <person name="Shea T."/>
            <person name="Sykes S."/>
            <person name="Wortman J."/>
            <person name="Nusbaum C."/>
            <person name="Birren B."/>
        </authorList>
    </citation>
    <scope>NUCLEOTIDE SEQUENCE</scope>
    <source>
        <strain evidence="3">CBS 10117</strain>
    </source>
</reference>
<sequence length="600" mass="67804">MPIPRPQSVNALRTVVELPTLIFEKNVDIPLKDGEGVCRANVYKPKAEGRYPVLMTYGPYGKDVPYAKYYGPSFDEVPKEHQSENSAWEVPSPEYWTAQGYVVVRVDERGIGSSYGFLDTMSDQTSSDFAEVIEWAAEQQWSSGKIGLLGISYYGGSQWRVAARRPKGLACIIPWEGMTDYYRDRVRHGGIYSSRFVDFWWNNQVRVMQYGMEKRSSRRFGPWTGPPVGPDCLEGTLTEEELVANRRDQTEDNRNHRYLDEPYHHSRVYNLSDIDVPVLSVANLGGILLHLRGNVIGYMEAGSKNKWLHFISGRHDLPFYLPHYVKLQKSLAIVLDCWLKGEDSEGWSEGPNVKVPAVSLLVRKGDPGYNSNEAEATFKSRYESTWPLERTDYRQYFLTHQAKLSKDADDVEGTFELQGLGRSDPVHFECVFDEETEIAGHPTANLVFSVQERPDGTAPTDLDLFVTLRHIGANGKEIFYTGTAGDPVPLAKGWLRASMRAVNESSPKHREWLPYREYRSVDVQSVEPNTRYDLLVEIWPTACVIEAGGKIVLEVHTGDTQGSGLFLHNDPVDRDEKTFVGTNLLHVGGNNASWLKLPVV</sequence>
<proteinExistence type="predicted"/>
<dbReference type="Pfam" id="PF08530">
    <property type="entry name" value="PepX_C"/>
    <property type="match status" value="1"/>
</dbReference>
<keyword evidence="4" id="KW-1185">Reference proteome</keyword>
<evidence type="ECO:0000313" key="3">
    <source>
        <dbReference type="EMBL" id="WWC64323.1"/>
    </source>
</evidence>
<dbReference type="AlphaFoldDB" id="A0AAJ8KV38"/>
<dbReference type="InterPro" id="IPR005674">
    <property type="entry name" value="CocE/Ser_esterase"/>
</dbReference>
<evidence type="ECO:0000259" key="2">
    <source>
        <dbReference type="SMART" id="SM00939"/>
    </source>
</evidence>
<feature type="domain" description="Xaa-Pro dipeptidyl-peptidase C-terminal" evidence="2">
    <location>
        <begin position="335"/>
        <end position="596"/>
    </location>
</feature>
<dbReference type="InterPro" id="IPR008979">
    <property type="entry name" value="Galactose-bd-like_sf"/>
</dbReference>